<dbReference type="Gene3D" id="3.30.1330.20">
    <property type="entry name" value="Tubulin/FtsZ, C-terminal domain"/>
    <property type="match status" value="1"/>
</dbReference>
<dbReference type="InterPro" id="IPR024757">
    <property type="entry name" value="FtsZ_C"/>
</dbReference>
<dbReference type="GO" id="GO:0005525">
    <property type="term" value="F:GTP binding"/>
    <property type="evidence" value="ECO:0007669"/>
    <property type="project" value="UniProtKB-KW"/>
</dbReference>
<dbReference type="GO" id="GO:0005737">
    <property type="term" value="C:cytoplasm"/>
    <property type="evidence" value="ECO:0007669"/>
    <property type="project" value="TreeGrafter"/>
</dbReference>
<dbReference type="Pfam" id="PF12327">
    <property type="entry name" value="FtsZ_C"/>
    <property type="match status" value="1"/>
</dbReference>
<dbReference type="Gene3D" id="3.40.50.1440">
    <property type="entry name" value="Tubulin/FtsZ, GTPase domain"/>
    <property type="match status" value="1"/>
</dbReference>
<proteinExistence type="predicted"/>
<dbReference type="InterPro" id="IPR037103">
    <property type="entry name" value="Tubulin/FtsZ-like_C"/>
</dbReference>
<dbReference type="PANTHER" id="PTHR30314">
    <property type="entry name" value="CELL DIVISION PROTEIN FTSZ-RELATED"/>
    <property type="match status" value="1"/>
</dbReference>
<evidence type="ECO:0000259" key="3">
    <source>
        <dbReference type="SMART" id="SM00865"/>
    </source>
</evidence>
<dbReference type="InterPro" id="IPR018316">
    <property type="entry name" value="Tubulin/FtsZ_2-layer-sand-dom"/>
</dbReference>
<keyword evidence="2" id="KW-0342">GTP-binding</keyword>
<organism evidence="4">
    <name type="scientific">marine metagenome</name>
    <dbReference type="NCBI Taxonomy" id="408172"/>
    <lineage>
        <taxon>unclassified sequences</taxon>
        <taxon>metagenomes</taxon>
        <taxon>ecological metagenomes</taxon>
    </lineage>
</organism>
<dbReference type="InterPro" id="IPR008280">
    <property type="entry name" value="Tub_FtsZ_C"/>
</dbReference>
<reference evidence="4" key="1">
    <citation type="submission" date="2018-05" db="EMBL/GenBank/DDBJ databases">
        <authorList>
            <person name="Lanie J.A."/>
            <person name="Ng W.-L."/>
            <person name="Kazmierczak K.M."/>
            <person name="Andrzejewski T.M."/>
            <person name="Davidsen T.M."/>
            <person name="Wayne K.J."/>
            <person name="Tettelin H."/>
            <person name="Glass J.I."/>
            <person name="Rusch D."/>
            <person name="Podicherti R."/>
            <person name="Tsui H.-C.T."/>
            <person name="Winkler M.E."/>
        </authorList>
    </citation>
    <scope>NUCLEOTIDE SEQUENCE</scope>
</reference>
<accession>A0A382XDD1</accession>
<protein>
    <recommendedName>
        <fullName evidence="3">Tubulin/FtsZ 2-layer sandwich domain-containing protein</fullName>
    </recommendedName>
</protein>
<dbReference type="SUPFAM" id="SSF52490">
    <property type="entry name" value="Tubulin nucleotide-binding domain-like"/>
    <property type="match status" value="1"/>
</dbReference>
<dbReference type="GO" id="GO:0051301">
    <property type="term" value="P:cell division"/>
    <property type="evidence" value="ECO:0007669"/>
    <property type="project" value="TreeGrafter"/>
</dbReference>
<dbReference type="InterPro" id="IPR003008">
    <property type="entry name" value="Tubulin_FtsZ_GTPase"/>
</dbReference>
<dbReference type="SMART" id="SM00865">
    <property type="entry name" value="Tubulin_C"/>
    <property type="match status" value="1"/>
</dbReference>
<dbReference type="AlphaFoldDB" id="A0A382XDD1"/>
<evidence type="ECO:0000313" key="4">
    <source>
        <dbReference type="EMBL" id="SVD69176.1"/>
    </source>
</evidence>
<dbReference type="Pfam" id="PF00091">
    <property type="entry name" value="Tubulin"/>
    <property type="match status" value="1"/>
</dbReference>
<name>A0A382XDD1_9ZZZZ</name>
<dbReference type="InterPro" id="IPR045061">
    <property type="entry name" value="FtsZ/CetZ"/>
</dbReference>
<dbReference type="GO" id="GO:0032153">
    <property type="term" value="C:cell division site"/>
    <property type="evidence" value="ECO:0007669"/>
    <property type="project" value="TreeGrafter"/>
</dbReference>
<gene>
    <name evidence="4" type="ORF">METZ01_LOCUS422030</name>
</gene>
<dbReference type="PANTHER" id="PTHR30314:SF3">
    <property type="entry name" value="MITOCHONDRIAL DIVISION PROTEIN FSZA"/>
    <property type="match status" value="1"/>
</dbReference>
<evidence type="ECO:0000256" key="1">
    <source>
        <dbReference type="ARBA" id="ARBA00022741"/>
    </source>
</evidence>
<evidence type="ECO:0000256" key="2">
    <source>
        <dbReference type="ARBA" id="ARBA00023134"/>
    </source>
</evidence>
<sequence>MTLIDADDSSMDGVRHANCLLLGDTPSEVGCAGMPQLAEARMRSLQPIASHFLEKAELVLLLTGLGGGSGSGASVEFARQAAQAGCLVISVAAMPFEAQSERQKIAEDALPRLSKVSHVCVELSLDRMAWQARERGVDWQQGSAWVGELAEGLMRTLANVGLINLDLMDLRAIVSKSGGSTLLVAEGHCDEAQELYQRARSSPLAAMSVGGATGCLLQVEGGPHMTLKQVEAVADAFTVGLSIDAQVIMGARISPDLEERMRVVAVVSGLP</sequence>
<dbReference type="InterPro" id="IPR036525">
    <property type="entry name" value="Tubulin/FtsZ_GTPase_sf"/>
</dbReference>
<keyword evidence="1" id="KW-0547">Nucleotide-binding</keyword>
<dbReference type="GO" id="GO:0003924">
    <property type="term" value="F:GTPase activity"/>
    <property type="evidence" value="ECO:0007669"/>
    <property type="project" value="InterPro"/>
</dbReference>
<dbReference type="SUPFAM" id="SSF55307">
    <property type="entry name" value="Tubulin C-terminal domain-like"/>
    <property type="match status" value="1"/>
</dbReference>
<feature type="domain" description="Tubulin/FtsZ 2-layer sandwich" evidence="3">
    <location>
        <begin position="163"/>
        <end position="271"/>
    </location>
</feature>
<feature type="non-terminal residue" evidence="4">
    <location>
        <position position="271"/>
    </location>
</feature>
<dbReference type="EMBL" id="UINC01166946">
    <property type="protein sequence ID" value="SVD69176.1"/>
    <property type="molecule type" value="Genomic_DNA"/>
</dbReference>
<dbReference type="PRINTS" id="PR00423">
    <property type="entry name" value="CELLDVISFTSZ"/>
</dbReference>